<dbReference type="Proteomes" id="UP001165279">
    <property type="component" value="Unassembled WGS sequence"/>
</dbReference>
<sequence>MSYKPAHFLVWGELPATDMERSLAFYQTVTGAELSIDTGGPNPMAVFKPANTETGVALHLYPGKPAGDGRGPTLHLAAQGALEQTMARVTEAGGEVLSPAIPLPAGRFFYAKDLDGNSVGFFETAAA</sequence>
<organism evidence="2 3">
    <name type="scientific">Ruegeria alba</name>
    <dbReference type="NCBI Taxonomy" id="2916756"/>
    <lineage>
        <taxon>Bacteria</taxon>
        <taxon>Pseudomonadati</taxon>
        <taxon>Pseudomonadota</taxon>
        <taxon>Alphaproteobacteria</taxon>
        <taxon>Rhodobacterales</taxon>
        <taxon>Roseobacteraceae</taxon>
        <taxon>Ruegeria</taxon>
    </lineage>
</organism>
<reference evidence="2" key="1">
    <citation type="submission" date="2022-02" db="EMBL/GenBank/DDBJ databases">
        <title>The genome sequence of Ruegeria sp. 1NDH52C.</title>
        <authorList>
            <person name="Du J."/>
        </authorList>
    </citation>
    <scope>NUCLEOTIDE SEQUENCE</scope>
    <source>
        <strain evidence="2">1NDH52C</strain>
    </source>
</reference>
<dbReference type="SUPFAM" id="SSF54593">
    <property type="entry name" value="Glyoxalase/Bleomycin resistance protein/Dihydroxybiphenyl dioxygenase"/>
    <property type="match status" value="1"/>
</dbReference>
<dbReference type="Pfam" id="PF00903">
    <property type="entry name" value="Glyoxalase"/>
    <property type="match status" value="1"/>
</dbReference>
<accession>A0ABS9NRP6</accession>
<gene>
    <name evidence="2" type="ORF">MB818_01685</name>
</gene>
<dbReference type="EMBL" id="JAKOEM010000001">
    <property type="protein sequence ID" value="MCG6556895.1"/>
    <property type="molecule type" value="Genomic_DNA"/>
</dbReference>
<dbReference type="PROSITE" id="PS51819">
    <property type="entry name" value="VOC"/>
    <property type="match status" value="1"/>
</dbReference>
<dbReference type="CDD" id="cd07247">
    <property type="entry name" value="SgaA_N_like"/>
    <property type="match status" value="1"/>
</dbReference>
<proteinExistence type="predicted"/>
<evidence type="ECO:0000313" key="2">
    <source>
        <dbReference type="EMBL" id="MCG6556895.1"/>
    </source>
</evidence>
<name>A0ABS9NRP6_9RHOB</name>
<dbReference type="RefSeq" id="WP_234136607.1">
    <property type="nucleotide sequence ID" value="NZ_JAKOEM010000001.1"/>
</dbReference>
<protein>
    <submittedName>
        <fullName evidence="2">VOC family protein</fullName>
    </submittedName>
</protein>
<comment type="caution">
    <text evidence="2">The sequence shown here is derived from an EMBL/GenBank/DDBJ whole genome shotgun (WGS) entry which is preliminary data.</text>
</comment>
<dbReference type="InterPro" id="IPR052164">
    <property type="entry name" value="Anthracycline_SecMetBiosynth"/>
</dbReference>
<dbReference type="Gene3D" id="3.10.180.10">
    <property type="entry name" value="2,3-Dihydroxybiphenyl 1,2-Dioxygenase, domain 1"/>
    <property type="match status" value="1"/>
</dbReference>
<dbReference type="PANTHER" id="PTHR33993:SF2">
    <property type="entry name" value="VOC DOMAIN-CONTAINING PROTEIN"/>
    <property type="match status" value="1"/>
</dbReference>
<evidence type="ECO:0000313" key="3">
    <source>
        <dbReference type="Proteomes" id="UP001165279"/>
    </source>
</evidence>
<dbReference type="InterPro" id="IPR029068">
    <property type="entry name" value="Glyas_Bleomycin-R_OHBP_Dase"/>
</dbReference>
<dbReference type="PANTHER" id="PTHR33993">
    <property type="entry name" value="GLYOXALASE-RELATED"/>
    <property type="match status" value="1"/>
</dbReference>
<dbReference type="InterPro" id="IPR037523">
    <property type="entry name" value="VOC_core"/>
</dbReference>
<dbReference type="InterPro" id="IPR004360">
    <property type="entry name" value="Glyas_Fos-R_dOase_dom"/>
</dbReference>
<keyword evidence="3" id="KW-1185">Reference proteome</keyword>
<evidence type="ECO:0000259" key="1">
    <source>
        <dbReference type="PROSITE" id="PS51819"/>
    </source>
</evidence>
<feature type="domain" description="VOC" evidence="1">
    <location>
        <begin position="8"/>
        <end position="124"/>
    </location>
</feature>